<dbReference type="InterPro" id="IPR033932">
    <property type="entry name" value="YtcJ-like"/>
</dbReference>
<dbReference type="EMBL" id="ACRF02000018">
    <property type="protein sequence ID" value="EEW92343.1"/>
    <property type="molecule type" value="Genomic_DNA"/>
</dbReference>
<dbReference type="SUPFAM" id="SSF51556">
    <property type="entry name" value="Metallo-dependent hydrolases"/>
    <property type="match status" value="1"/>
</dbReference>
<dbReference type="CDD" id="cd01300">
    <property type="entry name" value="YtcJ_like"/>
    <property type="match status" value="1"/>
</dbReference>
<dbReference type="HOGENOM" id="CLU_009942_3_1_9"/>
<dbReference type="InterPro" id="IPR032466">
    <property type="entry name" value="Metal_Hydrolase"/>
</dbReference>
<dbReference type="Gene3D" id="3.20.20.140">
    <property type="entry name" value="Metal-dependent hydrolases"/>
    <property type="match status" value="1"/>
</dbReference>
<dbReference type="STRING" id="626369.HMPREF0446_01643"/>
<dbReference type="RefSeq" id="WP_006703919.1">
    <property type="nucleotide sequence ID" value="NZ_KI391971.1"/>
</dbReference>
<evidence type="ECO:0000313" key="2">
    <source>
        <dbReference type="EMBL" id="EEW92343.1"/>
    </source>
</evidence>
<protein>
    <recommendedName>
        <fullName evidence="1">Amidohydrolase 3 domain-containing protein</fullName>
    </recommendedName>
</protein>
<keyword evidence="3" id="KW-1185">Reference proteome</keyword>
<dbReference type="Gene3D" id="3.10.310.70">
    <property type="match status" value="1"/>
</dbReference>
<accession>D0BNV8</accession>
<dbReference type="AlphaFoldDB" id="D0BNV8"/>
<comment type="caution">
    <text evidence="2">The sequence shown here is derived from an EMBL/GenBank/DDBJ whole genome shotgun (WGS) entry which is preliminary data.</text>
</comment>
<gene>
    <name evidence="2" type="ORF">HMPREF0446_01643</name>
</gene>
<dbReference type="Gene3D" id="2.30.40.10">
    <property type="entry name" value="Urease, subunit C, domain 1"/>
    <property type="match status" value="1"/>
</dbReference>
<evidence type="ECO:0000259" key="1">
    <source>
        <dbReference type="Pfam" id="PF07969"/>
    </source>
</evidence>
<proteinExistence type="predicted"/>
<dbReference type="GO" id="GO:0016810">
    <property type="term" value="F:hydrolase activity, acting on carbon-nitrogen (but not peptide) bonds"/>
    <property type="evidence" value="ECO:0007669"/>
    <property type="project" value="InterPro"/>
</dbReference>
<organism evidence="2 3">
    <name type="scientific">Granulicatella elegans ATCC 700633</name>
    <dbReference type="NCBI Taxonomy" id="626369"/>
    <lineage>
        <taxon>Bacteria</taxon>
        <taxon>Bacillati</taxon>
        <taxon>Bacillota</taxon>
        <taxon>Bacilli</taxon>
        <taxon>Lactobacillales</taxon>
        <taxon>Carnobacteriaceae</taxon>
        <taxon>Granulicatella</taxon>
    </lineage>
</organism>
<dbReference type="Pfam" id="PF07969">
    <property type="entry name" value="Amidohydro_3"/>
    <property type="match status" value="1"/>
</dbReference>
<dbReference type="eggNOG" id="COG1574">
    <property type="taxonomic scope" value="Bacteria"/>
</dbReference>
<dbReference type="SUPFAM" id="SSF51338">
    <property type="entry name" value="Composite domain of metallo-dependent hydrolases"/>
    <property type="match status" value="1"/>
</dbReference>
<dbReference type="OrthoDB" id="9767366at2"/>
<reference evidence="2" key="2">
    <citation type="submission" date="2011-10" db="EMBL/GenBank/DDBJ databases">
        <title>The Genome Sequence of Granulicatella elegans ATCC 700633.</title>
        <authorList>
            <consortium name="The Broad Institute Genome Sequencing Platform"/>
            <consortium name="The Broad Institute Genome Sequencing Center for Infectious Disease"/>
            <person name="Earl A."/>
            <person name="Ward D."/>
            <person name="Feldgarden M."/>
            <person name="Gevers D."/>
            <person name="Sibley C.D."/>
            <person name="Field T.R."/>
            <person name="Grinwis M."/>
            <person name="Eshaghurshan C.S."/>
            <person name="Surette M.G."/>
            <person name="Young S.K."/>
            <person name="Zeng Q."/>
            <person name="Gargeya S."/>
            <person name="Fitzgerald M."/>
            <person name="Haas B."/>
            <person name="Abouelleil A."/>
            <person name="Alvarado L."/>
            <person name="Arachchi H.M."/>
            <person name="Berlin A."/>
            <person name="Brown A."/>
            <person name="Chapman S.B."/>
            <person name="Chen Z."/>
            <person name="Dunbar C."/>
            <person name="Freedman E."/>
            <person name="Gearin G."/>
            <person name="Goldberg J."/>
            <person name="Griggs A."/>
            <person name="Gujja S."/>
            <person name="Heiman D."/>
            <person name="Howarth C."/>
            <person name="Larson L."/>
            <person name="Lui A."/>
            <person name="MacDonald P.J.P."/>
            <person name="Montmayeur A."/>
            <person name="Murphy C."/>
            <person name="Neiman D."/>
            <person name="Pearson M."/>
            <person name="Priest M."/>
            <person name="Roberts A."/>
            <person name="Saif S."/>
            <person name="Shea T."/>
            <person name="Shenoy N."/>
            <person name="Sisk P."/>
            <person name="Stolte C."/>
            <person name="Sykes S."/>
            <person name="Wortman J."/>
            <person name="Nusbaum C."/>
            <person name="Birren B."/>
        </authorList>
    </citation>
    <scope>NUCLEOTIDE SEQUENCE [LARGE SCALE GENOMIC DNA]</scope>
    <source>
        <strain evidence="2">ATCC 700633</strain>
    </source>
</reference>
<feature type="domain" description="Amidohydrolase 3" evidence="1">
    <location>
        <begin position="43"/>
        <end position="526"/>
    </location>
</feature>
<evidence type="ECO:0000313" key="3">
    <source>
        <dbReference type="Proteomes" id="UP000002939"/>
    </source>
</evidence>
<dbReference type="Proteomes" id="UP000002939">
    <property type="component" value="Unassembled WGS sequence"/>
</dbReference>
<dbReference type="InterPro" id="IPR011059">
    <property type="entry name" value="Metal-dep_hydrolase_composite"/>
</dbReference>
<sequence length="529" mass="58717">MHYFVKSKHLFIGDSKETIEGILEIKDGKIAAILPYHEEVEGEIIDTGNQMVTPGFIDAHVHLYLSSLIHLGKMKAVGATSIEEVVAQAKEIPVYNGWKIGIGWYASDFGQQVLPTKEDLDKASNEVPICLIAGDAHTIWLNTKALEELRLTSENIPSEIGGEAVKKDGELTGVFLEAIAIYYLSKVLAIYEAESKVALLDYMKHLNAMGITAVGDVALTGESPDDIVYPKLYSSVEDDATVRVSFFPAMREEVGENRRLYQTYQSPMLQMGGVKQFYDGVTSSHTAYLKEPYPMPFFEGDVGGPLLTEEKMERLTLLANQEGWPMRIHTVGDRAVELTLLNFKQAQEKYPFDAPYKFNTIEHLEVMDPKDLPLTAQKSLIVSVQPSHLLVGYETLDEEVGETRAKQMFPFKSFIQHGATLAFGTDTPVVLNVTPFETMYFAVARQTVEGLPEPALMPEQRISAKEALIAHTNGAAKSLSRLDIGTLEVGNFADFVILSKNFLDGSPEEILKTTVVATYINGKKVFERH</sequence>
<reference evidence="2" key="1">
    <citation type="submission" date="2009-09" db="EMBL/GenBank/DDBJ databases">
        <authorList>
            <consortium name="The Broad Institute Genome Sequencing Platform"/>
            <person name="Ward D."/>
            <person name="Feldgarden M."/>
            <person name="Earl A."/>
            <person name="Young S.K."/>
            <person name="Zeng Q."/>
            <person name="Koehrsen M."/>
            <person name="Alvarado L."/>
            <person name="Berlin A."/>
            <person name="Bochicchio J."/>
            <person name="Borenstein D."/>
            <person name="Chapman S.B."/>
            <person name="Chen Z."/>
            <person name="Engels R."/>
            <person name="Freedman E."/>
            <person name="Gellesch M."/>
            <person name="Goldberg J."/>
            <person name="Griggs A."/>
            <person name="Gujja S."/>
            <person name="Heilman E."/>
            <person name="Heiman D."/>
            <person name="Hepburn T."/>
            <person name="Howarth C."/>
            <person name="Jen D."/>
            <person name="Larson L."/>
            <person name="Lewis B."/>
            <person name="Mehta T."/>
            <person name="Park D."/>
            <person name="Pearson M."/>
            <person name="Roberts A."/>
            <person name="Saif S."/>
            <person name="Shea T."/>
            <person name="Shenoy N."/>
            <person name="Sisk P."/>
            <person name="Stolte C."/>
            <person name="Sykes S."/>
            <person name="Thomson T."/>
            <person name="Walk T."/>
            <person name="White J."/>
            <person name="Yandava C."/>
            <person name="Sibley C.D."/>
            <person name="Field T.R."/>
            <person name="Grinwis M."/>
            <person name="Eshaghurshan C.S."/>
            <person name="Surette M.G."/>
            <person name="Haas B."/>
            <person name="Nusbaum C."/>
            <person name="Birren B."/>
        </authorList>
    </citation>
    <scope>NUCLEOTIDE SEQUENCE [LARGE SCALE GENOMIC DNA]</scope>
    <source>
        <strain evidence="2">ATCC 700633</strain>
    </source>
</reference>
<dbReference type="PANTHER" id="PTHR22642">
    <property type="entry name" value="IMIDAZOLONEPROPIONASE"/>
    <property type="match status" value="1"/>
</dbReference>
<name>D0BNV8_9LACT</name>
<dbReference type="InterPro" id="IPR013108">
    <property type="entry name" value="Amidohydro_3"/>
</dbReference>
<dbReference type="PANTHER" id="PTHR22642:SF2">
    <property type="entry name" value="PROTEIN LONG AFTER FAR-RED 3"/>
    <property type="match status" value="1"/>
</dbReference>